<evidence type="ECO:0000313" key="1">
    <source>
        <dbReference type="EMBL" id="MDT0470735.1"/>
    </source>
</evidence>
<proteinExistence type="predicted"/>
<comment type="caution">
    <text evidence="1">The sequence shown here is derived from an EMBL/GenBank/DDBJ whole genome shotgun (WGS) entry which is preliminary data.</text>
</comment>
<reference evidence="1" key="1">
    <citation type="submission" date="2024-05" db="EMBL/GenBank/DDBJ databases">
        <title>30 novel species of actinomycetes from the DSMZ collection.</title>
        <authorList>
            <person name="Nouioui I."/>
        </authorList>
    </citation>
    <scope>NUCLEOTIDE SEQUENCE</scope>
    <source>
        <strain evidence="1">DSM 41014</strain>
    </source>
</reference>
<protein>
    <submittedName>
        <fullName evidence="1">Uncharacterized protein</fullName>
    </submittedName>
</protein>
<organism evidence="1 2">
    <name type="scientific">Streptomyces hintoniae</name>
    <dbReference type="NCBI Taxonomy" id="3075521"/>
    <lineage>
        <taxon>Bacteria</taxon>
        <taxon>Bacillati</taxon>
        <taxon>Actinomycetota</taxon>
        <taxon>Actinomycetes</taxon>
        <taxon>Kitasatosporales</taxon>
        <taxon>Streptomycetaceae</taxon>
        <taxon>Streptomyces</taxon>
    </lineage>
</organism>
<dbReference type="Proteomes" id="UP001180489">
    <property type="component" value="Unassembled WGS sequence"/>
</dbReference>
<evidence type="ECO:0000313" key="2">
    <source>
        <dbReference type="Proteomes" id="UP001180489"/>
    </source>
</evidence>
<gene>
    <name evidence="1" type="ORF">RM863_01090</name>
</gene>
<dbReference type="RefSeq" id="WP_311633789.1">
    <property type="nucleotide sequence ID" value="NZ_JAVRFF010000001.1"/>
</dbReference>
<keyword evidence="2" id="KW-1185">Reference proteome</keyword>
<dbReference type="EMBL" id="JAVRFF010000001">
    <property type="protein sequence ID" value="MDT0470735.1"/>
    <property type="molecule type" value="Genomic_DNA"/>
</dbReference>
<accession>A0ABU2UBX7</accession>
<name>A0ABU2UBX7_9ACTN</name>
<sequence length="65" mass="6876">MLRKVGTGIDCQSGADTKGISMLRGGDLSPSVADAVVFSRLARRRHIDLRLVANCLCQGFPSSNG</sequence>